<evidence type="ECO:0000313" key="9">
    <source>
        <dbReference type="EMBL" id="GEL26082.1"/>
    </source>
</evidence>
<proteinExistence type="predicted"/>
<evidence type="ECO:0000256" key="3">
    <source>
        <dbReference type="ARBA" id="ARBA00022729"/>
    </source>
</evidence>
<gene>
    <name evidence="9" type="primary">pcoC</name>
    <name evidence="9" type="ORF">PSU4_50360</name>
</gene>
<evidence type="ECO:0000256" key="1">
    <source>
        <dbReference type="ARBA" id="ARBA00004196"/>
    </source>
</evidence>
<dbReference type="GO" id="GO:0046688">
    <property type="term" value="P:response to copper ion"/>
    <property type="evidence" value="ECO:0007669"/>
    <property type="project" value="InterPro"/>
</dbReference>
<dbReference type="SUPFAM" id="SSF81296">
    <property type="entry name" value="E set domains"/>
    <property type="match status" value="1"/>
</dbReference>
<evidence type="ECO:0000256" key="2">
    <source>
        <dbReference type="ARBA" id="ARBA00022723"/>
    </source>
</evidence>
<keyword evidence="2" id="KW-0479">Metal-binding</keyword>
<name>A0A511DMP3_9PSEU</name>
<keyword evidence="4" id="KW-0186">Copper</keyword>
<feature type="transmembrane region" description="Helical" evidence="6">
    <location>
        <begin position="161"/>
        <end position="180"/>
    </location>
</feature>
<evidence type="ECO:0000256" key="5">
    <source>
        <dbReference type="SAM" id="MobiDB-lite"/>
    </source>
</evidence>
<dbReference type="GO" id="GO:0030313">
    <property type="term" value="C:cell envelope"/>
    <property type="evidence" value="ECO:0007669"/>
    <property type="project" value="UniProtKB-SubCell"/>
</dbReference>
<accession>A0A511DMP3</accession>
<feature type="signal peptide" evidence="7">
    <location>
        <begin position="1"/>
        <end position="31"/>
    </location>
</feature>
<comment type="caution">
    <text evidence="9">The sequence shown here is derived from an EMBL/GenBank/DDBJ whole genome shotgun (WGS) entry which is preliminary data.</text>
</comment>
<keyword evidence="6" id="KW-1133">Transmembrane helix</keyword>
<reference evidence="9 10" key="1">
    <citation type="submission" date="2019-07" db="EMBL/GenBank/DDBJ databases">
        <title>Whole genome shotgun sequence of Pseudonocardia sulfidoxydans NBRC 16205.</title>
        <authorList>
            <person name="Hosoyama A."/>
            <person name="Uohara A."/>
            <person name="Ohji S."/>
            <person name="Ichikawa N."/>
        </authorList>
    </citation>
    <scope>NUCLEOTIDE SEQUENCE [LARGE SCALE GENOMIC DNA]</scope>
    <source>
        <strain evidence="9 10">NBRC 16205</strain>
    </source>
</reference>
<comment type="subcellular location">
    <subcellularLocation>
        <location evidence="1">Cell envelope</location>
    </subcellularLocation>
</comment>
<dbReference type="InterPro" id="IPR014756">
    <property type="entry name" value="Ig_E-set"/>
</dbReference>
<dbReference type="Pfam" id="PF04234">
    <property type="entry name" value="CopC"/>
    <property type="match status" value="1"/>
</dbReference>
<evidence type="ECO:0000259" key="8">
    <source>
        <dbReference type="Pfam" id="PF04234"/>
    </source>
</evidence>
<dbReference type="EMBL" id="BJVJ01000074">
    <property type="protein sequence ID" value="GEL26082.1"/>
    <property type="molecule type" value="Genomic_DNA"/>
</dbReference>
<keyword evidence="10" id="KW-1185">Reference proteome</keyword>
<evidence type="ECO:0000313" key="10">
    <source>
        <dbReference type="Proteomes" id="UP000321685"/>
    </source>
</evidence>
<dbReference type="GO" id="GO:0005886">
    <property type="term" value="C:plasma membrane"/>
    <property type="evidence" value="ECO:0007669"/>
    <property type="project" value="TreeGrafter"/>
</dbReference>
<dbReference type="InterPro" id="IPR014755">
    <property type="entry name" value="Cu-Rt/internalin_Ig-like"/>
</dbReference>
<keyword evidence="6" id="KW-0472">Membrane</keyword>
<dbReference type="GO" id="GO:0005507">
    <property type="term" value="F:copper ion binding"/>
    <property type="evidence" value="ECO:0007669"/>
    <property type="project" value="InterPro"/>
</dbReference>
<dbReference type="PANTHER" id="PTHR34820:SF4">
    <property type="entry name" value="INNER MEMBRANE PROTEIN YEBZ"/>
    <property type="match status" value="1"/>
</dbReference>
<organism evidence="9 10">
    <name type="scientific">Pseudonocardia sulfidoxydans NBRC 16205</name>
    <dbReference type="NCBI Taxonomy" id="1223511"/>
    <lineage>
        <taxon>Bacteria</taxon>
        <taxon>Bacillati</taxon>
        <taxon>Actinomycetota</taxon>
        <taxon>Actinomycetes</taxon>
        <taxon>Pseudonocardiales</taxon>
        <taxon>Pseudonocardiaceae</taxon>
        <taxon>Pseudonocardia</taxon>
    </lineage>
</organism>
<keyword evidence="3 7" id="KW-0732">Signal</keyword>
<dbReference type="GO" id="GO:0006825">
    <property type="term" value="P:copper ion transport"/>
    <property type="evidence" value="ECO:0007669"/>
    <property type="project" value="InterPro"/>
</dbReference>
<dbReference type="InterPro" id="IPR032694">
    <property type="entry name" value="CopC/D"/>
</dbReference>
<feature type="domain" description="CopC" evidence="8">
    <location>
        <begin position="32"/>
        <end position="125"/>
    </location>
</feature>
<dbReference type="Gene3D" id="2.60.40.1220">
    <property type="match status" value="1"/>
</dbReference>
<dbReference type="RefSeq" id="WP_246115326.1">
    <property type="nucleotide sequence ID" value="NZ_BJVJ01000074.1"/>
</dbReference>
<sequence length="185" mass="18201">MTRVGRLAGRVTAVLVAAGLALFLGAGPAMAHAQLEGSDPPDGASLATGPESVTIRFSDTMQAGFNTVTVIGPDRLAYQDGDAVAANDSVTVKVKPLGPAGKYDIGYRVVSDDGHPVSGVLSFTLTQAGTGTGVPVSGAPQAADAPAGEAAADTGSGGAPVWPWIVGAVVLVAGGVALALRLGRN</sequence>
<protein>
    <submittedName>
        <fullName evidence="9">Copper resistance protein C</fullName>
    </submittedName>
</protein>
<feature type="compositionally biased region" description="Low complexity" evidence="5">
    <location>
        <begin position="138"/>
        <end position="153"/>
    </location>
</feature>
<dbReference type="PANTHER" id="PTHR34820">
    <property type="entry name" value="INNER MEMBRANE PROTEIN YEBZ"/>
    <property type="match status" value="1"/>
</dbReference>
<dbReference type="AlphaFoldDB" id="A0A511DMP3"/>
<evidence type="ECO:0000256" key="6">
    <source>
        <dbReference type="SAM" id="Phobius"/>
    </source>
</evidence>
<evidence type="ECO:0000256" key="4">
    <source>
        <dbReference type="ARBA" id="ARBA00023008"/>
    </source>
</evidence>
<dbReference type="GO" id="GO:0042597">
    <property type="term" value="C:periplasmic space"/>
    <property type="evidence" value="ECO:0007669"/>
    <property type="project" value="InterPro"/>
</dbReference>
<feature type="region of interest" description="Disordered" evidence="5">
    <location>
        <begin position="135"/>
        <end position="154"/>
    </location>
</feature>
<dbReference type="InterPro" id="IPR007348">
    <property type="entry name" value="CopC_dom"/>
</dbReference>
<dbReference type="Proteomes" id="UP000321685">
    <property type="component" value="Unassembled WGS sequence"/>
</dbReference>
<keyword evidence="6" id="KW-0812">Transmembrane</keyword>
<feature type="chain" id="PRO_5022102394" evidence="7">
    <location>
        <begin position="32"/>
        <end position="185"/>
    </location>
</feature>
<evidence type="ECO:0000256" key="7">
    <source>
        <dbReference type="SAM" id="SignalP"/>
    </source>
</evidence>